<proteinExistence type="predicted"/>
<keyword evidence="3" id="KW-1185">Reference proteome</keyword>
<dbReference type="EMBL" id="CP036349">
    <property type="protein sequence ID" value="QDV74657.1"/>
    <property type="molecule type" value="Genomic_DNA"/>
</dbReference>
<dbReference type="KEGG" id="bmei:Spa11_28640"/>
<dbReference type="AlphaFoldDB" id="A0A518KA32"/>
<accession>A0A518KA32</accession>
<protein>
    <submittedName>
        <fullName evidence="2">Uncharacterized protein</fullName>
    </submittedName>
</protein>
<sequence length="152" mass="16064">MSPHNRLDFEGQDFDAAGVEALLQAAGGYVGPSEDLRPRVLEEARRLRSGERRRWRSLLAGGSALAAALVISVQASTMSQSLSEATPSHRVARFVAASDATSKSTGEGLWALVDAFFAVRSQQADAFRPNSDAPAEETSEGVAQMPAADGSM</sequence>
<gene>
    <name evidence="2" type="ORF">Spa11_28640</name>
</gene>
<evidence type="ECO:0000313" key="2">
    <source>
        <dbReference type="EMBL" id="QDV74657.1"/>
    </source>
</evidence>
<reference evidence="2 3" key="1">
    <citation type="submission" date="2019-02" db="EMBL/GenBank/DDBJ databases">
        <title>Deep-cultivation of Planctomycetes and their phenomic and genomic characterization uncovers novel biology.</title>
        <authorList>
            <person name="Wiegand S."/>
            <person name="Jogler M."/>
            <person name="Boedeker C."/>
            <person name="Pinto D."/>
            <person name="Vollmers J."/>
            <person name="Rivas-Marin E."/>
            <person name="Kohn T."/>
            <person name="Peeters S.H."/>
            <person name="Heuer A."/>
            <person name="Rast P."/>
            <person name="Oberbeckmann S."/>
            <person name="Bunk B."/>
            <person name="Jeske O."/>
            <person name="Meyerdierks A."/>
            <person name="Storesund J.E."/>
            <person name="Kallscheuer N."/>
            <person name="Luecker S."/>
            <person name="Lage O.M."/>
            <person name="Pohl T."/>
            <person name="Merkel B.J."/>
            <person name="Hornburger P."/>
            <person name="Mueller R.-W."/>
            <person name="Bruemmer F."/>
            <person name="Labrenz M."/>
            <person name="Spormann A.M."/>
            <person name="Op den Camp H."/>
            <person name="Overmann J."/>
            <person name="Amann R."/>
            <person name="Jetten M.S.M."/>
            <person name="Mascher T."/>
            <person name="Medema M.H."/>
            <person name="Devos D.P."/>
            <person name="Kaster A.-K."/>
            <person name="Ovreas L."/>
            <person name="Rohde M."/>
            <person name="Galperin M.Y."/>
            <person name="Jogler C."/>
        </authorList>
    </citation>
    <scope>NUCLEOTIDE SEQUENCE [LARGE SCALE GENOMIC DNA]</scope>
    <source>
        <strain evidence="2 3">Spa11</strain>
    </source>
</reference>
<feature type="region of interest" description="Disordered" evidence="1">
    <location>
        <begin position="127"/>
        <end position="152"/>
    </location>
</feature>
<dbReference type="RefSeq" id="WP_145113252.1">
    <property type="nucleotide sequence ID" value="NZ_CP036349.1"/>
</dbReference>
<name>A0A518KA32_9BACT</name>
<evidence type="ECO:0000313" key="3">
    <source>
        <dbReference type="Proteomes" id="UP000316426"/>
    </source>
</evidence>
<organism evidence="2 3">
    <name type="scientific">Botrimarina mediterranea</name>
    <dbReference type="NCBI Taxonomy" id="2528022"/>
    <lineage>
        <taxon>Bacteria</taxon>
        <taxon>Pseudomonadati</taxon>
        <taxon>Planctomycetota</taxon>
        <taxon>Planctomycetia</taxon>
        <taxon>Pirellulales</taxon>
        <taxon>Lacipirellulaceae</taxon>
        <taxon>Botrimarina</taxon>
    </lineage>
</organism>
<evidence type="ECO:0000256" key="1">
    <source>
        <dbReference type="SAM" id="MobiDB-lite"/>
    </source>
</evidence>
<dbReference type="Proteomes" id="UP000316426">
    <property type="component" value="Chromosome"/>
</dbReference>